<dbReference type="Pfam" id="PF03770">
    <property type="entry name" value="IPK"/>
    <property type="match status" value="1"/>
</dbReference>
<keyword evidence="2 8" id="KW-0808">Transferase</keyword>
<reference evidence="10 11" key="1">
    <citation type="submission" date="2024-10" db="EMBL/GenBank/DDBJ databases">
        <title>Updated reference genomes for cyclostephanoid diatoms.</title>
        <authorList>
            <person name="Roberts W.R."/>
            <person name="Alverson A.J."/>
        </authorList>
    </citation>
    <scope>NUCLEOTIDE SEQUENCE [LARGE SCALE GENOMIC DNA]</scope>
    <source>
        <strain evidence="10 11">AJA276-08</strain>
    </source>
</reference>
<evidence type="ECO:0000256" key="1">
    <source>
        <dbReference type="ARBA" id="ARBA00007374"/>
    </source>
</evidence>
<evidence type="ECO:0000256" key="5">
    <source>
        <dbReference type="ARBA" id="ARBA00022840"/>
    </source>
</evidence>
<evidence type="ECO:0000256" key="8">
    <source>
        <dbReference type="RuleBase" id="RU363090"/>
    </source>
</evidence>
<name>A0ABD3Q0P0_9STRA</name>
<evidence type="ECO:0000256" key="4">
    <source>
        <dbReference type="ARBA" id="ARBA00022777"/>
    </source>
</evidence>
<comment type="catalytic activity">
    <reaction evidence="6">
        <text>1D-myo-inositol 1,4,5-trisphosphate + 2 ATP = 1D-myo-inositol 1,3,4,5,6-pentakisphosphate + 2 ADP + 2 H(+)</text>
        <dbReference type="Rhea" id="RHEA:32359"/>
        <dbReference type="ChEBI" id="CHEBI:15378"/>
        <dbReference type="ChEBI" id="CHEBI:30616"/>
        <dbReference type="ChEBI" id="CHEBI:57733"/>
        <dbReference type="ChEBI" id="CHEBI:203600"/>
        <dbReference type="ChEBI" id="CHEBI:456216"/>
        <dbReference type="EC" id="2.7.1.151"/>
    </reaction>
</comment>
<dbReference type="SUPFAM" id="SSF56104">
    <property type="entry name" value="SAICAR synthase-like"/>
    <property type="match status" value="1"/>
</dbReference>
<dbReference type="InterPro" id="IPR038286">
    <property type="entry name" value="IPK_sf"/>
</dbReference>
<dbReference type="AlphaFoldDB" id="A0ABD3Q0P0"/>
<evidence type="ECO:0000256" key="6">
    <source>
        <dbReference type="ARBA" id="ARBA00036164"/>
    </source>
</evidence>
<evidence type="ECO:0000313" key="11">
    <source>
        <dbReference type="Proteomes" id="UP001530315"/>
    </source>
</evidence>
<dbReference type="EMBL" id="JALLAZ020000495">
    <property type="protein sequence ID" value="KAL3793903.1"/>
    <property type="molecule type" value="Genomic_DNA"/>
</dbReference>
<feature type="region of interest" description="Disordered" evidence="9">
    <location>
        <begin position="1"/>
        <end position="35"/>
    </location>
</feature>
<evidence type="ECO:0000256" key="9">
    <source>
        <dbReference type="SAM" id="MobiDB-lite"/>
    </source>
</evidence>
<feature type="compositionally biased region" description="Acidic residues" evidence="9">
    <location>
        <begin position="19"/>
        <end position="34"/>
    </location>
</feature>
<evidence type="ECO:0000256" key="7">
    <source>
        <dbReference type="ARBA" id="ARBA00036525"/>
    </source>
</evidence>
<comment type="catalytic activity">
    <reaction evidence="7">
        <text>1D-myo-inositol 1,3,4,6-tetrakisphosphate + ATP = 1D-myo-inositol 1,3,4,5,6-pentakisphosphate + ADP + H(+)</text>
        <dbReference type="Rhea" id="RHEA:12717"/>
        <dbReference type="ChEBI" id="CHEBI:15378"/>
        <dbReference type="ChEBI" id="CHEBI:30616"/>
        <dbReference type="ChEBI" id="CHEBI:57660"/>
        <dbReference type="ChEBI" id="CHEBI:57733"/>
        <dbReference type="ChEBI" id="CHEBI:456216"/>
        <dbReference type="EC" id="2.7.1.140"/>
    </reaction>
</comment>
<evidence type="ECO:0000256" key="2">
    <source>
        <dbReference type="ARBA" id="ARBA00022679"/>
    </source>
</evidence>
<dbReference type="Gene3D" id="3.30.470.160">
    <property type="entry name" value="Inositol polyphosphate kinase"/>
    <property type="match status" value="1"/>
</dbReference>
<proteinExistence type="inferred from homology"/>
<keyword evidence="4 8" id="KW-0418">Kinase</keyword>
<comment type="similarity">
    <text evidence="1 8">Belongs to the inositol phosphokinase (IPK) family.</text>
</comment>
<keyword evidence="5" id="KW-0067">ATP-binding</keyword>
<dbReference type="GO" id="GO:0005524">
    <property type="term" value="F:ATP binding"/>
    <property type="evidence" value="ECO:0007669"/>
    <property type="project" value="UniProtKB-KW"/>
</dbReference>
<dbReference type="PANTHER" id="PTHR12400">
    <property type="entry name" value="INOSITOL POLYPHOSPHATE KINASE"/>
    <property type="match status" value="1"/>
</dbReference>
<evidence type="ECO:0000313" key="10">
    <source>
        <dbReference type="EMBL" id="KAL3793903.1"/>
    </source>
</evidence>
<dbReference type="EC" id="2.7.-.-" evidence="8"/>
<dbReference type="PANTHER" id="PTHR12400:SF51">
    <property type="entry name" value="INOSITOL POLYPHOSPHATE MULTIKINASE"/>
    <property type="match status" value="1"/>
</dbReference>
<dbReference type="GO" id="GO:0016301">
    <property type="term" value="F:kinase activity"/>
    <property type="evidence" value="ECO:0007669"/>
    <property type="project" value="UniProtKB-KW"/>
</dbReference>
<comment type="caution">
    <text evidence="10">The sequence shown here is derived from an EMBL/GenBank/DDBJ whole genome shotgun (WGS) entry which is preliminary data.</text>
</comment>
<organism evidence="10 11">
    <name type="scientific">Stephanodiscus triporus</name>
    <dbReference type="NCBI Taxonomy" id="2934178"/>
    <lineage>
        <taxon>Eukaryota</taxon>
        <taxon>Sar</taxon>
        <taxon>Stramenopiles</taxon>
        <taxon>Ochrophyta</taxon>
        <taxon>Bacillariophyta</taxon>
        <taxon>Coscinodiscophyceae</taxon>
        <taxon>Thalassiosirophycidae</taxon>
        <taxon>Stephanodiscales</taxon>
        <taxon>Stephanodiscaceae</taxon>
        <taxon>Stephanodiscus</taxon>
    </lineage>
</organism>
<keyword evidence="11" id="KW-1185">Reference proteome</keyword>
<dbReference type="InterPro" id="IPR005522">
    <property type="entry name" value="IPK"/>
</dbReference>
<protein>
    <recommendedName>
        <fullName evidence="8">Kinase</fullName>
        <ecNumber evidence="8">2.7.-.-</ecNumber>
    </recommendedName>
</protein>
<sequence length="486" mass="53811">MYDQSSSVGESDADRASEDYVDDENDEAVEDLPAEDAAKIPRLGQTTKQMSKQVGGIASHKSPVLALDRYILKPLKLDGDARDGGTTATAANVHGESMKGEDYTKKFRGVREVAFYEAMQFASSLPSDLDSRHLAEVPNVRNGGSLDGRDRGGVLDGRAALYLLSLSEAGSTTATGWPIRSCRHPCAGHHRRVRGPSTALAKIDSMMSYLRRCFDAASLVAAYYVEDPVVASGVRSYERAWRALIGEMCALRRLHSFTSPYYGVVDSEGLGRDRSAPPRRRSMQMPHLLLQNLTTPFRQPNIIDIKMGTRTFEPTAPLSKQISEAAKYPQQDEFGFRIVGMCVHLPSSDGSKYKYWDKSFGVSLKTKEDLTRALTTFFQCEEETRGGGRICHVLSCLVEQLTQIKDWFETGNSSLAFYASSILIAYEGNRHIDIAFQTSNEPVMKIIDFAHVCRQTGPDEGYLKGVCTLLEILNEIKSNQLSNRSD</sequence>
<accession>A0ABD3Q0P0</accession>
<gene>
    <name evidence="10" type="ORF">ACHAW5_007066</name>
</gene>
<dbReference type="Proteomes" id="UP001530315">
    <property type="component" value="Unassembled WGS sequence"/>
</dbReference>
<evidence type="ECO:0000256" key="3">
    <source>
        <dbReference type="ARBA" id="ARBA00022741"/>
    </source>
</evidence>
<keyword evidence="3" id="KW-0547">Nucleotide-binding</keyword>